<organism evidence="3 4">
    <name type="scientific">Williamsia marianensis</name>
    <dbReference type="NCBI Taxonomy" id="85044"/>
    <lineage>
        <taxon>Bacteria</taxon>
        <taxon>Bacillati</taxon>
        <taxon>Actinomycetota</taxon>
        <taxon>Actinomycetes</taxon>
        <taxon>Mycobacteriales</taxon>
        <taxon>Nocardiaceae</taxon>
        <taxon>Williamsia</taxon>
    </lineage>
</organism>
<dbReference type="Proteomes" id="UP000225108">
    <property type="component" value="Unassembled WGS sequence"/>
</dbReference>
<evidence type="ECO:0000313" key="3">
    <source>
        <dbReference type="EMBL" id="PHV64640.1"/>
    </source>
</evidence>
<keyword evidence="1" id="KW-0175">Coiled coil</keyword>
<dbReference type="AlphaFoldDB" id="A0A2G3PFQ5"/>
<name>A0A2G3PFQ5_WILMA</name>
<dbReference type="RefSeq" id="WP_099384913.1">
    <property type="nucleotide sequence ID" value="NZ_PEBD01000012.1"/>
</dbReference>
<evidence type="ECO:0000256" key="2">
    <source>
        <dbReference type="SAM" id="Phobius"/>
    </source>
</evidence>
<accession>A0A2G3PFQ5</accession>
<gene>
    <name evidence="3" type="ORF">CSW57_22845</name>
</gene>
<protein>
    <submittedName>
        <fullName evidence="3">Uncharacterized protein</fullName>
    </submittedName>
</protein>
<evidence type="ECO:0000256" key="1">
    <source>
        <dbReference type="SAM" id="Coils"/>
    </source>
</evidence>
<dbReference type="EMBL" id="PEBD01000012">
    <property type="protein sequence ID" value="PHV64640.1"/>
    <property type="molecule type" value="Genomic_DNA"/>
</dbReference>
<reference evidence="3 4" key="1">
    <citation type="submission" date="2017-10" db="EMBL/GenBank/DDBJ databases">
        <title>The draft genome sequence of Williamsia sp. BULT 1.1 isolated from the semi-arid grassland soils from South Africa.</title>
        <authorList>
            <person name="Kabwe M.H."/>
            <person name="Govender N."/>
            <person name="Mutseka Lunga P."/>
            <person name="Vikram S."/>
            <person name="Makhalanyane T.P."/>
        </authorList>
    </citation>
    <scope>NUCLEOTIDE SEQUENCE [LARGE SCALE GENOMIC DNA]</scope>
    <source>
        <strain evidence="3 4">BULT 1.1</strain>
    </source>
</reference>
<feature type="transmembrane region" description="Helical" evidence="2">
    <location>
        <begin position="6"/>
        <end position="24"/>
    </location>
</feature>
<keyword evidence="2" id="KW-0812">Transmembrane</keyword>
<keyword evidence="2" id="KW-1133">Transmembrane helix</keyword>
<feature type="coiled-coil region" evidence="1">
    <location>
        <begin position="57"/>
        <end position="84"/>
    </location>
</feature>
<proteinExistence type="predicted"/>
<keyword evidence="2" id="KW-0472">Membrane</keyword>
<sequence>MTQPWATLIAGTAVLVAALLAFVAQWQNRNKQSDDLTRQLAGQRDALDAQLATQRAIAAADRRAQRHSDQRKELIEDYAELVAAVNDLLIITFRNRASMDDAEIQAHYDAFNSSRDRLGGISGKIRIVGSEAVIARTARIAIELNIGYRTVRDARELRITAQRHVEEDRDHLISEIQEHLATFALTE</sequence>
<comment type="caution">
    <text evidence="3">The sequence shown here is derived from an EMBL/GenBank/DDBJ whole genome shotgun (WGS) entry which is preliminary data.</text>
</comment>
<evidence type="ECO:0000313" key="4">
    <source>
        <dbReference type="Proteomes" id="UP000225108"/>
    </source>
</evidence>